<evidence type="ECO:0000256" key="10">
    <source>
        <dbReference type="ARBA" id="ARBA00022984"/>
    </source>
</evidence>
<dbReference type="Gene3D" id="3.40.710.10">
    <property type="entry name" value="DD-peptidase/beta-lactamase superfamily"/>
    <property type="match status" value="1"/>
</dbReference>
<comment type="similarity">
    <text evidence="3 13">Belongs to the peptidase S11 family.</text>
</comment>
<gene>
    <name evidence="16" type="ORF">ACFQ1E_17875</name>
</gene>
<dbReference type="PANTHER" id="PTHR21581">
    <property type="entry name" value="D-ALANYL-D-ALANINE CARBOXYPEPTIDASE"/>
    <property type="match status" value="1"/>
</dbReference>
<dbReference type="SUPFAM" id="SSF56601">
    <property type="entry name" value="beta-lactamase/transpeptidase-like"/>
    <property type="match status" value="1"/>
</dbReference>
<keyword evidence="8 16" id="KW-0378">Hydrolase</keyword>
<comment type="pathway">
    <text evidence="2">Cell wall biogenesis; peptidoglycan biosynthesis.</text>
</comment>
<keyword evidence="11" id="KW-0961">Cell wall biogenesis/degradation</keyword>
<dbReference type="Gene3D" id="2.60.410.10">
    <property type="entry name" value="D-Ala-D-Ala carboxypeptidase, C-terminal domain"/>
    <property type="match status" value="1"/>
</dbReference>
<feature type="signal peptide" evidence="14">
    <location>
        <begin position="1"/>
        <end position="22"/>
    </location>
</feature>
<keyword evidence="10" id="KW-0573">Peptidoglycan synthesis</keyword>
<organism evidence="16 17">
    <name type="scientific">Sphingomonas canadensis</name>
    <dbReference type="NCBI Taxonomy" id="1219257"/>
    <lineage>
        <taxon>Bacteria</taxon>
        <taxon>Pseudomonadati</taxon>
        <taxon>Pseudomonadota</taxon>
        <taxon>Alphaproteobacteria</taxon>
        <taxon>Sphingomonadales</taxon>
        <taxon>Sphingomonadaceae</taxon>
        <taxon>Sphingomonas</taxon>
    </lineage>
</organism>
<dbReference type="RefSeq" id="WP_264946195.1">
    <property type="nucleotide sequence ID" value="NZ_JAPDRA010000011.1"/>
</dbReference>
<dbReference type="Proteomes" id="UP001596977">
    <property type="component" value="Unassembled WGS sequence"/>
</dbReference>
<keyword evidence="7 14" id="KW-0732">Signal</keyword>
<dbReference type="InterPro" id="IPR037167">
    <property type="entry name" value="Peptidase_S11_C_sf"/>
</dbReference>
<evidence type="ECO:0000256" key="5">
    <source>
        <dbReference type="ARBA" id="ARBA00022645"/>
    </source>
</evidence>
<proteinExistence type="inferred from homology"/>
<evidence type="ECO:0000256" key="8">
    <source>
        <dbReference type="ARBA" id="ARBA00022801"/>
    </source>
</evidence>
<protein>
    <recommendedName>
        <fullName evidence="4">serine-type D-Ala-D-Ala carboxypeptidase</fullName>
        <ecNumber evidence="4">3.4.16.4</ecNumber>
    </recommendedName>
</protein>
<evidence type="ECO:0000313" key="17">
    <source>
        <dbReference type="Proteomes" id="UP001596977"/>
    </source>
</evidence>
<dbReference type="InterPro" id="IPR012907">
    <property type="entry name" value="Peptidase_S11_C"/>
</dbReference>
<feature type="domain" description="Peptidase S11 D-Ala-D-Ala carboxypeptidase A C-terminal" evidence="15">
    <location>
        <begin position="280"/>
        <end position="374"/>
    </location>
</feature>
<evidence type="ECO:0000256" key="6">
    <source>
        <dbReference type="ARBA" id="ARBA00022670"/>
    </source>
</evidence>
<keyword evidence="6" id="KW-0645">Protease</keyword>
<accession>A0ABW3HDD5</accession>
<evidence type="ECO:0000256" key="9">
    <source>
        <dbReference type="ARBA" id="ARBA00022960"/>
    </source>
</evidence>
<dbReference type="GO" id="GO:0004180">
    <property type="term" value="F:carboxypeptidase activity"/>
    <property type="evidence" value="ECO:0007669"/>
    <property type="project" value="UniProtKB-KW"/>
</dbReference>
<dbReference type="SUPFAM" id="SSF69189">
    <property type="entry name" value="Penicillin-binding protein associated domain"/>
    <property type="match status" value="1"/>
</dbReference>
<evidence type="ECO:0000256" key="14">
    <source>
        <dbReference type="SAM" id="SignalP"/>
    </source>
</evidence>
<dbReference type="InterPro" id="IPR001967">
    <property type="entry name" value="Peptidase_S11_N"/>
</dbReference>
<dbReference type="InterPro" id="IPR012338">
    <property type="entry name" value="Beta-lactam/transpept-like"/>
</dbReference>
<keyword evidence="9" id="KW-0133">Cell shape</keyword>
<evidence type="ECO:0000259" key="15">
    <source>
        <dbReference type="SMART" id="SM00936"/>
    </source>
</evidence>
<dbReference type="PRINTS" id="PR00725">
    <property type="entry name" value="DADACBPTASE1"/>
</dbReference>
<dbReference type="Pfam" id="PF07943">
    <property type="entry name" value="PBP5_C"/>
    <property type="match status" value="1"/>
</dbReference>
<dbReference type="Pfam" id="PF00768">
    <property type="entry name" value="Peptidase_S11"/>
    <property type="match status" value="1"/>
</dbReference>
<evidence type="ECO:0000256" key="2">
    <source>
        <dbReference type="ARBA" id="ARBA00004752"/>
    </source>
</evidence>
<evidence type="ECO:0000256" key="4">
    <source>
        <dbReference type="ARBA" id="ARBA00012448"/>
    </source>
</evidence>
<dbReference type="EMBL" id="JBHTJG010000011">
    <property type="protein sequence ID" value="MFD0948213.1"/>
    <property type="molecule type" value="Genomic_DNA"/>
</dbReference>
<sequence>MKKLLAASLLAIAVAYPTAASAPTFDTPAQVAFMLDLTSGVVLLDKNADRRMPPASMAKMMTAYVVFDLIKKGEIKLDQKFKVRPETWRKWHGPEAGSTMFLETDEEVTVKDLLDGVITLSGNDACVVLAEGISGTEEAFVTRMNEYAAKIGLTNSRFGNSNGWPDEGRTYVTARDLAKLAAATIQNYPDLYKQFYSKTEYTRKLSDGKVITQQNRDPLLGHVQGADGLKTGHTEEAGYGFTGSAVQGGRRIVMVVAGLDSFNGRAEESRKFMNWGFGAWKAQKVVAKGRKVGDADVQGGSAGTVGLVAPEDLSVIVPAGTSPGMQAKIVYQGPIDPGEKGIKAGDHVADLVITTADGVGAQTLPLVADKDVAPAGFFRRIWLGFLSLFGM</sequence>
<keyword evidence="5 16" id="KW-0121">Carboxypeptidase</keyword>
<comment type="function">
    <text evidence="1">Removes C-terminal D-alanyl residues from sugar-peptide cell wall precursors.</text>
</comment>
<reference evidence="17" key="1">
    <citation type="journal article" date="2019" name="Int. J. Syst. Evol. Microbiol.">
        <title>The Global Catalogue of Microorganisms (GCM) 10K type strain sequencing project: providing services to taxonomists for standard genome sequencing and annotation.</title>
        <authorList>
            <consortium name="The Broad Institute Genomics Platform"/>
            <consortium name="The Broad Institute Genome Sequencing Center for Infectious Disease"/>
            <person name="Wu L."/>
            <person name="Ma J."/>
        </authorList>
    </citation>
    <scope>NUCLEOTIDE SEQUENCE [LARGE SCALE GENOMIC DNA]</scope>
    <source>
        <strain evidence="17">CCUG 62982</strain>
    </source>
</reference>
<dbReference type="SMART" id="SM00936">
    <property type="entry name" value="PBP5_C"/>
    <property type="match status" value="1"/>
</dbReference>
<evidence type="ECO:0000313" key="16">
    <source>
        <dbReference type="EMBL" id="MFD0948213.1"/>
    </source>
</evidence>
<keyword evidence="17" id="KW-1185">Reference proteome</keyword>
<dbReference type="InterPro" id="IPR018044">
    <property type="entry name" value="Peptidase_S11"/>
</dbReference>
<evidence type="ECO:0000256" key="12">
    <source>
        <dbReference type="ARBA" id="ARBA00034000"/>
    </source>
</evidence>
<evidence type="ECO:0000256" key="7">
    <source>
        <dbReference type="ARBA" id="ARBA00022729"/>
    </source>
</evidence>
<name>A0ABW3HDD5_9SPHN</name>
<evidence type="ECO:0000256" key="13">
    <source>
        <dbReference type="RuleBase" id="RU004016"/>
    </source>
</evidence>
<evidence type="ECO:0000256" key="3">
    <source>
        <dbReference type="ARBA" id="ARBA00007164"/>
    </source>
</evidence>
<comment type="catalytic activity">
    <reaction evidence="12">
        <text>Preferential cleavage: (Ac)2-L-Lys-D-Ala-|-D-Ala. Also transpeptidation of peptidyl-alanyl moieties that are N-acyl substituents of D-alanine.</text>
        <dbReference type="EC" id="3.4.16.4"/>
    </reaction>
</comment>
<dbReference type="PANTHER" id="PTHR21581:SF6">
    <property type="entry name" value="TRAFFICKING PROTEIN PARTICLE COMPLEX SUBUNIT 12"/>
    <property type="match status" value="1"/>
</dbReference>
<evidence type="ECO:0000256" key="1">
    <source>
        <dbReference type="ARBA" id="ARBA00003217"/>
    </source>
</evidence>
<dbReference type="InterPro" id="IPR015956">
    <property type="entry name" value="Peniciliin-bd_prot_C_sf"/>
</dbReference>
<comment type="caution">
    <text evidence="16">The sequence shown here is derived from an EMBL/GenBank/DDBJ whole genome shotgun (WGS) entry which is preliminary data.</text>
</comment>
<dbReference type="EC" id="3.4.16.4" evidence="4"/>
<feature type="chain" id="PRO_5046990687" description="serine-type D-Ala-D-Ala carboxypeptidase" evidence="14">
    <location>
        <begin position="23"/>
        <end position="391"/>
    </location>
</feature>
<evidence type="ECO:0000256" key="11">
    <source>
        <dbReference type="ARBA" id="ARBA00023316"/>
    </source>
</evidence>